<evidence type="ECO:0000313" key="3">
    <source>
        <dbReference type="Proteomes" id="UP000239471"/>
    </source>
</evidence>
<keyword evidence="1" id="KW-1133">Transmembrane helix</keyword>
<dbReference type="AlphaFoldDB" id="A0A2T0BIV4"/>
<reference evidence="2 3" key="1">
    <citation type="submission" date="2018-03" db="EMBL/GenBank/DDBJ databases">
        <title>Genome sequence of Clostridium vincentii DSM 10228.</title>
        <authorList>
            <person name="Poehlein A."/>
            <person name="Daniel R."/>
        </authorList>
    </citation>
    <scope>NUCLEOTIDE SEQUENCE [LARGE SCALE GENOMIC DNA]</scope>
    <source>
        <strain evidence="2 3">DSM 10228</strain>
    </source>
</reference>
<proteinExistence type="predicted"/>
<dbReference type="Proteomes" id="UP000239471">
    <property type="component" value="Unassembled WGS sequence"/>
</dbReference>
<feature type="transmembrane region" description="Helical" evidence="1">
    <location>
        <begin position="12"/>
        <end position="35"/>
    </location>
</feature>
<feature type="transmembrane region" description="Helical" evidence="1">
    <location>
        <begin position="159"/>
        <end position="179"/>
    </location>
</feature>
<dbReference type="OrthoDB" id="1654314at2"/>
<organism evidence="2 3">
    <name type="scientific">Clostridium vincentii</name>
    <dbReference type="NCBI Taxonomy" id="52704"/>
    <lineage>
        <taxon>Bacteria</taxon>
        <taxon>Bacillati</taxon>
        <taxon>Bacillota</taxon>
        <taxon>Clostridia</taxon>
        <taxon>Eubacteriales</taxon>
        <taxon>Clostridiaceae</taxon>
        <taxon>Clostridium</taxon>
    </lineage>
</organism>
<evidence type="ECO:0000313" key="2">
    <source>
        <dbReference type="EMBL" id="PRR83773.1"/>
    </source>
</evidence>
<dbReference type="RefSeq" id="WP_106058751.1">
    <property type="nucleotide sequence ID" value="NZ_PVXQ01000005.1"/>
</dbReference>
<evidence type="ECO:0008006" key="4">
    <source>
        <dbReference type="Google" id="ProtNLM"/>
    </source>
</evidence>
<feature type="transmembrane region" description="Helical" evidence="1">
    <location>
        <begin position="107"/>
        <end position="138"/>
    </location>
</feature>
<name>A0A2T0BIV4_9CLOT</name>
<dbReference type="InterPro" id="IPR038750">
    <property type="entry name" value="YczE/YyaS-like"/>
</dbReference>
<feature type="transmembrane region" description="Helical" evidence="1">
    <location>
        <begin position="185"/>
        <end position="204"/>
    </location>
</feature>
<sequence length="219" mass="23929">MNKVISKCIISTLCVIIVGIGASLALKAAVGVGAWDALSQSISSGVFIKVGTISMFLNVSCVLIQLVLLKKEFKVLHAAQILVAILLGMVVNFMLYDVFSNFIISNYFINIGLLLLGLVLCAIGVSVIMALDFISFPLEGACMVISKKLNKKFGMIRQLVDILSIIFALAFAFIFNQSITVREGTVIGMLIYGPMLDLFMKIIIPRLEQLNLVYQKISE</sequence>
<dbReference type="PANTHER" id="PTHR40078">
    <property type="entry name" value="INTEGRAL MEMBRANE PROTEIN-RELATED"/>
    <property type="match status" value="1"/>
</dbReference>
<keyword evidence="1" id="KW-0472">Membrane</keyword>
<dbReference type="EMBL" id="PVXQ01000005">
    <property type="protein sequence ID" value="PRR83773.1"/>
    <property type="molecule type" value="Genomic_DNA"/>
</dbReference>
<dbReference type="PANTHER" id="PTHR40078:SF1">
    <property type="entry name" value="INTEGRAL MEMBRANE PROTEIN"/>
    <property type="match status" value="1"/>
</dbReference>
<keyword evidence="1" id="KW-0812">Transmembrane</keyword>
<evidence type="ECO:0000256" key="1">
    <source>
        <dbReference type="SAM" id="Phobius"/>
    </source>
</evidence>
<accession>A0A2T0BIV4</accession>
<dbReference type="Pfam" id="PF19700">
    <property type="entry name" value="DUF6198"/>
    <property type="match status" value="1"/>
</dbReference>
<protein>
    <recommendedName>
        <fullName evidence="4">Membrane protein YczE</fullName>
    </recommendedName>
</protein>
<feature type="transmembrane region" description="Helical" evidence="1">
    <location>
        <begin position="47"/>
        <end position="68"/>
    </location>
</feature>
<keyword evidence="3" id="KW-1185">Reference proteome</keyword>
<comment type="caution">
    <text evidence="2">The sequence shown here is derived from an EMBL/GenBank/DDBJ whole genome shotgun (WGS) entry which is preliminary data.</text>
</comment>
<feature type="transmembrane region" description="Helical" evidence="1">
    <location>
        <begin position="75"/>
        <end position="95"/>
    </location>
</feature>
<gene>
    <name evidence="2" type="ORF">CLVI_07200</name>
</gene>